<dbReference type="GO" id="GO:0046872">
    <property type="term" value="F:metal ion binding"/>
    <property type="evidence" value="ECO:0007669"/>
    <property type="project" value="UniProtKB-KW"/>
</dbReference>
<dbReference type="Proteomes" id="UP000051236">
    <property type="component" value="Unassembled WGS sequence"/>
</dbReference>
<dbReference type="SUPFAM" id="SSF142019">
    <property type="entry name" value="Nqo1 FMN-binding domain-like"/>
    <property type="match status" value="1"/>
</dbReference>
<evidence type="ECO:0000313" key="8">
    <source>
        <dbReference type="Proteomes" id="UP000051236"/>
    </source>
</evidence>
<dbReference type="Gene3D" id="1.20.1440.230">
    <property type="entry name" value="NADH-ubiquinone oxidoreductase 51kDa subunit, iron-sulphur binding domain"/>
    <property type="match status" value="1"/>
</dbReference>
<keyword evidence="5" id="KW-0411">Iron-sulfur</keyword>
<proteinExistence type="inferred from homology"/>
<comment type="caution">
    <text evidence="7">The sequence shown here is derived from an EMBL/GenBank/DDBJ whole genome shotgun (WGS) entry which is preliminary data.</text>
</comment>
<keyword evidence="2" id="KW-0004">4Fe-4S</keyword>
<dbReference type="InterPro" id="IPR011538">
    <property type="entry name" value="Nuo51_FMN-bd"/>
</dbReference>
<dbReference type="InterPro" id="IPR037225">
    <property type="entry name" value="Nuo51_FMN-bd_sf"/>
</dbReference>
<keyword evidence="8" id="KW-1185">Reference proteome</keyword>
<dbReference type="PANTHER" id="PTHR43578:SF3">
    <property type="entry name" value="NADH-QUINONE OXIDOREDUCTASE SUBUNIT F"/>
    <property type="match status" value="1"/>
</dbReference>
<dbReference type="PATRIC" id="fig|1423734.3.peg.3233"/>
<evidence type="ECO:0000313" key="7">
    <source>
        <dbReference type="EMBL" id="KRM33103.1"/>
    </source>
</evidence>
<accession>X0PNQ1</accession>
<dbReference type="STRING" id="1423734.FC83_GL003184"/>
<reference evidence="7 8" key="1">
    <citation type="journal article" date="2015" name="Genome Announc.">
        <title>Expanding the biotechnology potential of lactobacilli through comparative genomics of 213 strains and associated genera.</title>
        <authorList>
            <person name="Sun Z."/>
            <person name="Harris H.M."/>
            <person name="McCann A."/>
            <person name="Guo C."/>
            <person name="Argimon S."/>
            <person name="Zhang W."/>
            <person name="Yang X."/>
            <person name="Jeffery I.B."/>
            <person name="Cooney J.C."/>
            <person name="Kagawa T.F."/>
            <person name="Liu W."/>
            <person name="Song Y."/>
            <person name="Salvetti E."/>
            <person name="Wrobel A."/>
            <person name="Rasinkangas P."/>
            <person name="Parkhill J."/>
            <person name="Rea M.C."/>
            <person name="O'Sullivan O."/>
            <person name="Ritari J."/>
            <person name="Douillard F.P."/>
            <person name="Paul Ross R."/>
            <person name="Yang R."/>
            <person name="Briner A.E."/>
            <person name="Felis G.E."/>
            <person name="de Vos W.M."/>
            <person name="Barrangou R."/>
            <person name="Klaenhammer T.R."/>
            <person name="Caufield P.W."/>
            <person name="Cui Y."/>
            <person name="Zhang H."/>
            <person name="O'Toole P.W."/>
        </authorList>
    </citation>
    <scope>NUCLEOTIDE SEQUENCE [LARGE SCALE GENOMIC DNA]</scope>
    <source>
        <strain evidence="7 8">DSM 18527</strain>
    </source>
</reference>
<evidence type="ECO:0000256" key="1">
    <source>
        <dbReference type="ARBA" id="ARBA00007523"/>
    </source>
</evidence>
<keyword evidence="4" id="KW-0408">Iron</keyword>
<dbReference type="Gene3D" id="3.10.20.600">
    <property type="match status" value="1"/>
</dbReference>
<dbReference type="InterPro" id="IPR037207">
    <property type="entry name" value="Nuop51_4Fe4S-bd_sf"/>
</dbReference>
<dbReference type="eggNOG" id="COG1894">
    <property type="taxonomic scope" value="Bacteria"/>
</dbReference>
<feature type="domain" description="NADH-ubiquinone oxidoreductase 51kDa subunit iron-sulphur binding" evidence="6">
    <location>
        <begin position="334"/>
        <end position="379"/>
    </location>
</feature>
<evidence type="ECO:0000256" key="2">
    <source>
        <dbReference type="ARBA" id="ARBA00022485"/>
    </source>
</evidence>
<protein>
    <submittedName>
        <fullName evidence="7">Putative NAD-dependent formate dehydrogenase, beta subunit</fullName>
    </submittedName>
</protein>
<evidence type="ECO:0000256" key="3">
    <source>
        <dbReference type="ARBA" id="ARBA00022723"/>
    </source>
</evidence>
<dbReference type="SUPFAM" id="SSF140490">
    <property type="entry name" value="Nqo1C-terminal domain-like"/>
    <property type="match status" value="1"/>
</dbReference>
<sequence length="432" mass="46243">MAQTTQLVLTKRFGKLDPVFDLTAYQGLEGYGGLAKAVQLDPVAIMADIAESKLLGRGGMAAPVGDKWQQVAKAKGDTKYIVCNANEGEPGTFKDKALLAQDPLAVIEGMTIAAWTLKAKQGYIYVQGRYPELVATIEAALQQARLAHYLGQEILGIPDFNFDIEVIAGGGAYVCGETSALLNALAGQPGRPDSKPTDPTQTGLFGAPTLINNVESFANIPVILRLGSGAFLALGTPEAGGTKLICLTGQIKHRGLFEVPLGLPLTDILNGAEYGGGALNGHQLKFVHFGGQAGAIAAAADLDELTYSYEALQVKNLTIGSGAIVVMDERTSIIDYLTSVAQFFMTESCGKCIACRLGTLRIYEMLQRFQQHAGVPGDLTYFEHMVDHVADQSICPVGQSIGNPIFSAMEQFPEEFKKTIDWQAQPKEEVPW</sequence>
<dbReference type="SMART" id="SM00928">
    <property type="entry name" value="NADH_4Fe-4S"/>
    <property type="match status" value="1"/>
</dbReference>
<dbReference type="PANTHER" id="PTHR43578">
    <property type="entry name" value="NADH-QUINONE OXIDOREDUCTASE SUBUNIT F"/>
    <property type="match status" value="1"/>
</dbReference>
<organism evidence="7 8">
    <name type="scientific">Agrilactobacillus composti DSM 18527 = JCM 14202</name>
    <dbReference type="NCBI Taxonomy" id="1423734"/>
    <lineage>
        <taxon>Bacteria</taxon>
        <taxon>Bacillati</taxon>
        <taxon>Bacillota</taxon>
        <taxon>Bacilli</taxon>
        <taxon>Lactobacillales</taxon>
        <taxon>Lactobacillaceae</taxon>
        <taxon>Agrilactobacillus</taxon>
    </lineage>
</organism>
<dbReference type="SUPFAM" id="SSF142984">
    <property type="entry name" value="Nqo1 middle domain-like"/>
    <property type="match status" value="1"/>
</dbReference>
<evidence type="ECO:0000259" key="6">
    <source>
        <dbReference type="SMART" id="SM00928"/>
    </source>
</evidence>
<evidence type="ECO:0000256" key="4">
    <source>
        <dbReference type="ARBA" id="ARBA00023004"/>
    </source>
</evidence>
<dbReference type="OrthoDB" id="9761899at2"/>
<dbReference type="RefSeq" id="WP_035450900.1">
    <property type="nucleotide sequence ID" value="NZ_AZGA01000057.1"/>
</dbReference>
<dbReference type="EMBL" id="AZGA01000057">
    <property type="protein sequence ID" value="KRM33103.1"/>
    <property type="molecule type" value="Genomic_DNA"/>
</dbReference>
<dbReference type="Gene3D" id="3.40.50.11540">
    <property type="entry name" value="NADH-ubiquinone oxidoreductase 51kDa subunit"/>
    <property type="match status" value="1"/>
</dbReference>
<dbReference type="AlphaFoldDB" id="X0PNQ1"/>
<gene>
    <name evidence="7" type="ORF">FC83_GL003184</name>
</gene>
<comment type="similarity">
    <text evidence="1">Belongs to the complex I 51 kDa subunit family.</text>
</comment>
<dbReference type="InterPro" id="IPR019575">
    <property type="entry name" value="Nuop51_4Fe4S-bd"/>
</dbReference>
<dbReference type="Pfam" id="PF01512">
    <property type="entry name" value="Complex1_51K"/>
    <property type="match status" value="1"/>
</dbReference>
<name>X0PNQ1_9LACO</name>
<dbReference type="GO" id="GO:0051539">
    <property type="term" value="F:4 iron, 4 sulfur cluster binding"/>
    <property type="evidence" value="ECO:0007669"/>
    <property type="project" value="UniProtKB-KW"/>
</dbReference>
<keyword evidence="3" id="KW-0479">Metal-binding</keyword>
<evidence type="ECO:0000256" key="5">
    <source>
        <dbReference type="ARBA" id="ARBA00023014"/>
    </source>
</evidence>
<dbReference type="Pfam" id="PF10589">
    <property type="entry name" value="NADH_4Fe-4S"/>
    <property type="match status" value="1"/>
</dbReference>